<keyword evidence="1 3" id="KW-0597">Phosphoprotein</keyword>
<gene>
    <name evidence="5" type="ORF">ENW96_00695</name>
</gene>
<dbReference type="PANTHER" id="PTHR44591">
    <property type="entry name" value="STRESS RESPONSE REGULATOR PROTEIN 1"/>
    <property type="match status" value="1"/>
</dbReference>
<protein>
    <submittedName>
        <fullName evidence="5">Response regulator</fullName>
    </submittedName>
</protein>
<keyword evidence="2" id="KW-0902">Two-component regulatory system</keyword>
<dbReference type="AlphaFoldDB" id="A0A7C3V3B6"/>
<dbReference type="Gene3D" id="3.40.50.2300">
    <property type="match status" value="1"/>
</dbReference>
<sequence length="130" mass="14229">MTKMRVLLVDDEAEFVSALAERLNLRGFDVQAATSGEEALEKVNAFSPQVVVLDVLMPGMSGLEVLKRIKKTHPQVQVILLTGRGSWDGIQGIREGAYDCLMKPIQIEELMQIMTSAVESGGQNRAEEGV</sequence>
<evidence type="ECO:0000256" key="1">
    <source>
        <dbReference type="ARBA" id="ARBA00022553"/>
    </source>
</evidence>
<evidence type="ECO:0000313" key="5">
    <source>
        <dbReference type="EMBL" id="HGF32894.1"/>
    </source>
</evidence>
<dbReference type="SMART" id="SM00448">
    <property type="entry name" value="REC"/>
    <property type="match status" value="1"/>
</dbReference>
<dbReference type="InterPro" id="IPR050595">
    <property type="entry name" value="Bact_response_regulator"/>
</dbReference>
<dbReference type="PROSITE" id="PS50110">
    <property type="entry name" value="RESPONSE_REGULATORY"/>
    <property type="match status" value="1"/>
</dbReference>
<name>A0A7C3V3B6_9BACT</name>
<evidence type="ECO:0000259" key="4">
    <source>
        <dbReference type="PROSITE" id="PS50110"/>
    </source>
</evidence>
<accession>A0A7C3V3B6</accession>
<dbReference type="GO" id="GO:0000160">
    <property type="term" value="P:phosphorelay signal transduction system"/>
    <property type="evidence" value="ECO:0007669"/>
    <property type="project" value="UniProtKB-KW"/>
</dbReference>
<evidence type="ECO:0000256" key="2">
    <source>
        <dbReference type="ARBA" id="ARBA00023012"/>
    </source>
</evidence>
<organism evidence="5">
    <name type="scientific">Desulfobacca acetoxidans</name>
    <dbReference type="NCBI Taxonomy" id="60893"/>
    <lineage>
        <taxon>Bacteria</taxon>
        <taxon>Pseudomonadati</taxon>
        <taxon>Thermodesulfobacteriota</taxon>
        <taxon>Desulfobaccia</taxon>
        <taxon>Desulfobaccales</taxon>
        <taxon>Desulfobaccaceae</taxon>
        <taxon>Desulfobacca</taxon>
    </lineage>
</organism>
<feature type="modified residue" description="4-aspartylphosphate" evidence="3">
    <location>
        <position position="54"/>
    </location>
</feature>
<dbReference type="SUPFAM" id="SSF52172">
    <property type="entry name" value="CheY-like"/>
    <property type="match status" value="1"/>
</dbReference>
<reference evidence="5" key="1">
    <citation type="journal article" date="2020" name="mSystems">
        <title>Genome- and Community-Level Interaction Insights into Carbon Utilization and Element Cycling Functions of Hydrothermarchaeota in Hydrothermal Sediment.</title>
        <authorList>
            <person name="Zhou Z."/>
            <person name="Liu Y."/>
            <person name="Xu W."/>
            <person name="Pan J."/>
            <person name="Luo Z.H."/>
            <person name="Li M."/>
        </authorList>
    </citation>
    <scope>NUCLEOTIDE SEQUENCE [LARGE SCALE GENOMIC DNA]</scope>
    <source>
        <strain evidence="5">SpSt-897</strain>
    </source>
</reference>
<evidence type="ECO:0000256" key="3">
    <source>
        <dbReference type="PROSITE-ProRule" id="PRU00169"/>
    </source>
</evidence>
<dbReference type="InterPro" id="IPR011006">
    <property type="entry name" value="CheY-like_superfamily"/>
</dbReference>
<dbReference type="Pfam" id="PF00072">
    <property type="entry name" value="Response_reg"/>
    <property type="match status" value="1"/>
</dbReference>
<comment type="caution">
    <text evidence="5">The sequence shown here is derived from an EMBL/GenBank/DDBJ whole genome shotgun (WGS) entry which is preliminary data.</text>
</comment>
<dbReference type="EMBL" id="DTMF01000019">
    <property type="protein sequence ID" value="HGF32894.1"/>
    <property type="molecule type" value="Genomic_DNA"/>
</dbReference>
<dbReference type="PANTHER" id="PTHR44591:SF14">
    <property type="entry name" value="PROTEIN PILG"/>
    <property type="match status" value="1"/>
</dbReference>
<dbReference type="InterPro" id="IPR001789">
    <property type="entry name" value="Sig_transdc_resp-reg_receiver"/>
</dbReference>
<feature type="domain" description="Response regulatory" evidence="4">
    <location>
        <begin position="5"/>
        <end position="118"/>
    </location>
</feature>
<proteinExistence type="predicted"/>